<name>A0ABP3U0S5_9FLAO</name>
<proteinExistence type="predicted"/>
<dbReference type="Gene3D" id="1.10.150.240">
    <property type="entry name" value="Putative phosphatase, domain 2"/>
    <property type="match status" value="1"/>
</dbReference>
<keyword evidence="6" id="KW-1185">Reference proteome</keyword>
<comment type="cofactor">
    <cofactor evidence="1">
        <name>Mg(2+)</name>
        <dbReference type="ChEBI" id="CHEBI:18420"/>
    </cofactor>
</comment>
<dbReference type="EMBL" id="BAAAGE010000002">
    <property type="protein sequence ID" value="GAA0719938.1"/>
    <property type="molecule type" value="Genomic_DNA"/>
</dbReference>
<keyword evidence="2" id="KW-0479">Metal-binding</keyword>
<comment type="caution">
    <text evidence="5">The sequence shown here is derived from an EMBL/GenBank/DDBJ whole genome shotgun (WGS) entry which is preliminary data.</text>
</comment>
<dbReference type="Pfam" id="PF13419">
    <property type="entry name" value="HAD_2"/>
    <property type="match status" value="1"/>
</dbReference>
<dbReference type="PANTHER" id="PTHR46470">
    <property type="entry name" value="N-ACYLNEURAMINATE-9-PHOSPHATASE"/>
    <property type="match status" value="1"/>
</dbReference>
<organism evidence="5 6">
    <name type="scientific">Aquimarina litoralis</name>
    <dbReference type="NCBI Taxonomy" id="584605"/>
    <lineage>
        <taxon>Bacteria</taxon>
        <taxon>Pseudomonadati</taxon>
        <taxon>Bacteroidota</taxon>
        <taxon>Flavobacteriia</taxon>
        <taxon>Flavobacteriales</taxon>
        <taxon>Flavobacteriaceae</taxon>
        <taxon>Aquimarina</taxon>
    </lineage>
</organism>
<evidence type="ECO:0000313" key="5">
    <source>
        <dbReference type="EMBL" id="GAA0719938.1"/>
    </source>
</evidence>
<reference evidence="6" key="1">
    <citation type="journal article" date="2019" name="Int. J. Syst. Evol. Microbiol.">
        <title>The Global Catalogue of Microorganisms (GCM) 10K type strain sequencing project: providing services to taxonomists for standard genome sequencing and annotation.</title>
        <authorList>
            <consortium name="The Broad Institute Genomics Platform"/>
            <consortium name="The Broad Institute Genome Sequencing Center for Infectious Disease"/>
            <person name="Wu L."/>
            <person name="Ma J."/>
        </authorList>
    </citation>
    <scope>NUCLEOTIDE SEQUENCE [LARGE SCALE GENOMIC DNA]</scope>
    <source>
        <strain evidence="6">JCM 15974</strain>
    </source>
</reference>
<dbReference type="InterPro" id="IPR041492">
    <property type="entry name" value="HAD_2"/>
</dbReference>
<dbReference type="Gene3D" id="3.40.50.1000">
    <property type="entry name" value="HAD superfamily/HAD-like"/>
    <property type="match status" value="1"/>
</dbReference>
<accession>A0ABP3U0S5</accession>
<dbReference type="SUPFAM" id="SSF56784">
    <property type="entry name" value="HAD-like"/>
    <property type="match status" value="1"/>
</dbReference>
<evidence type="ECO:0000256" key="1">
    <source>
        <dbReference type="ARBA" id="ARBA00001946"/>
    </source>
</evidence>
<sequence>MKNDIGNLKNMLPEDFSFLYSQNFSILEQELNSIHVYKETFGVLEDLKNDYRLFLISNLASPYKEPFFTNNLNQYFEKVIFSCDYGILKPNKEIFQEVEKITKNKASEILMIGDSLKSDIIGAKNMKWNYLKINRNTEISNKYEIKNLNEIRKHLKPSYINLQK</sequence>
<evidence type="ECO:0000256" key="4">
    <source>
        <dbReference type="ARBA" id="ARBA00022842"/>
    </source>
</evidence>
<dbReference type="NCBIfam" id="TIGR01549">
    <property type="entry name" value="HAD-SF-IA-v1"/>
    <property type="match status" value="1"/>
</dbReference>
<dbReference type="InterPro" id="IPR051400">
    <property type="entry name" value="HAD-like_hydrolase"/>
</dbReference>
<dbReference type="InterPro" id="IPR036412">
    <property type="entry name" value="HAD-like_sf"/>
</dbReference>
<evidence type="ECO:0000256" key="3">
    <source>
        <dbReference type="ARBA" id="ARBA00022801"/>
    </source>
</evidence>
<dbReference type="PANTHER" id="PTHR46470:SF2">
    <property type="entry name" value="GLYCERALDEHYDE 3-PHOSPHATE PHOSPHATASE"/>
    <property type="match status" value="1"/>
</dbReference>
<keyword evidence="3" id="KW-0378">Hydrolase</keyword>
<protein>
    <recommendedName>
        <fullName evidence="7">HAD family hydrolase</fullName>
    </recommendedName>
</protein>
<keyword evidence="4" id="KW-0460">Magnesium</keyword>
<gene>
    <name evidence="5" type="ORF">GCM10009430_19570</name>
</gene>
<dbReference type="InterPro" id="IPR023214">
    <property type="entry name" value="HAD_sf"/>
</dbReference>
<evidence type="ECO:0008006" key="7">
    <source>
        <dbReference type="Google" id="ProtNLM"/>
    </source>
</evidence>
<dbReference type="Proteomes" id="UP001501758">
    <property type="component" value="Unassembled WGS sequence"/>
</dbReference>
<dbReference type="InterPro" id="IPR023198">
    <property type="entry name" value="PGP-like_dom2"/>
</dbReference>
<evidence type="ECO:0000313" key="6">
    <source>
        <dbReference type="Proteomes" id="UP001501758"/>
    </source>
</evidence>
<dbReference type="InterPro" id="IPR006439">
    <property type="entry name" value="HAD-SF_hydro_IA"/>
</dbReference>
<evidence type="ECO:0000256" key="2">
    <source>
        <dbReference type="ARBA" id="ARBA00022723"/>
    </source>
</evidence>